<dbReference type="EC" id="2.6.1.42" evidence="17"/>
<dbReference type="PANTHER" id="PTHR42743">
    <property type="entry name" value="AMINO-ACID AMINOTRANSFERASE"/>
    <property type="match status" value="1"/>
</dbReference>
<evidence type="ECO:0000256" key="9">
    <source>
        <dbReference type="ARBA" id="ARBA00022679"/>
    </source>
</evidence>
<organism evidence="19 20">
    <name type="scientific">Pseudoduganella armeniaca</name>
    <dbReference type="NCBI Taxonomy" id="2072590"/>
    <lineage>
        <taxon>Bacteria</taxon>
        <taxon>Pseudomonadati</taxon>
        <taxon>Pseudomonadota</taxon>
        <taxon>Betaproteobacteria</taxon>
        <taxon>Burkholderiales</taxon>
        <taxon>Oxalobacteraceae</taxon>
        <taxon>Telluria group</taxon>
        <taxon>Pseudoduganella</taxon>
    </lineage>
</organism>
<evidence type="ECO:0000256" key="4">
    <source>
        <dbReference type="ARBA" id="ARBA00004931"/>
    </source>
</evidence>
<dbReference type="CDD" id="cd00449">
    <property type="entry name" value="PLPDE_IV"/>
    <property type="match status" value="1"/>
</dbReference>
<comment type="catalytic activity">
    <reaction evidence="12 17">
        <text>L-valine + 2-oxoglutarate = 3-methyl-2-oxobutanoate + L-glutamate</text>
        <dbReference type="Rhea" id="RHEA:24813"/>
        <dbReference type="ChEBI" id="CHEBI:11851"/>
        <dbReference type="ChEBI" id="CHEBI:16810"/>
        <dbReference type="ChEBI" id="CHEBI:29985"/>
        <dbReference type="ChEBI" id="CHEBI:57762"/>
        <dbReference type="EC" id="2.6.1.42"/>
    </reaction>
</comment>
<dbReference type="GO" id="GO:0052654">
    <property type="term" value="F:L-leucine-2-oxoglutarate transaminase activity"/>
    <property type="evidence" value="ECO:0007669"/>
    <property type="project" value="RHEA"/>
</dbReference>
<dbReference type="EMBL" id="CP028324">
    <property type="protein sequence ID" value="AVR95312.1"/>
    <property type="molecule type" value="Genomic_DNA"/>
</dbReference>
<keyword evidence="11 17" id="KW-0100">Branched-chain amino acid biosynthesis</keyword>
<evidence type="ECO:0000256" key="6">
    <source>
        <dbReference type="ARBA" id="ARBA00009320"/>
    </source>
</evidence>
<dbReference type="InterPro" id="IPR050571">
    <property type="entry name" value="Class-IV_PLP-Dep_Aminotrnsfr"/>
</dbReference>
<comment type="catalytic activity">
    <reaction evidence="13 17">
        <text>L-isoleucine + 2-oxoglutarate = (S)-3-methyl-2-oxopentanoate + L-glutamate</text>
        <dbReference type="Rhea" id="RHEA:24801"/>
        <dbReference type="ChEBI" id="CHEBI:16810"/>
        <dbReference type="ChEBI" id="CHEBI:29985"/>
        <dbReference type="ChEBI" id="CHEBI:35146"/>
        <dbReference type="ChEBI" id="CHEBI:58045"/>
        <dbReference type="EC" id="2.6.1.42"/>
    </reaction>
</comment>
<feature type="compositionally biased region" description="Low complexity" evidence="18">
    <location>
        <begin position="7"/>
        <end position="20"/>
    </location>
</feature>
<evidence type="ECO:0000256" key="8">
    <source>
        <dbReference type="ARBA" id="ARBA00022605"/>
    </source>
</evidence>
<dbReference type="NCBIfam" id="TIGR01122">
    <property type="entry name" value="ilvE_I"/>
    <property type="match status" value="1"/>
</dbReference>
<evidence type="ECO:0000256" key="13">
    <source>
        <dbReference type="ARBA" id="ARBA00048798"/>
    </source>
</evidence>
<dbReference type="GO" id="GO:0009099">
    <property type="term" value="P:L-valine biosynthetic process"/>
    <property type="evidence" value="ECO:0007669"/>
    <property type="project" value="UniProtKB-UniPathway"/>
</dbReference>
<keyword evidence="7 17" id="KW-0032">Aminotransferase</keyword>
<comment type="catalytic activity">
    <reaction evidence="14 17">
        <text>L-leucine + 2-oxoglutarate = 4-methyl-2-oxopentanoate + L-glutamate</text>
        <dbReference type="Rhea" id="RHEA:18321"/>
        <dbReference type="ChEBI" id="CHEBI:16810"/>
        <dbReference type="ChEBI" id="CHEBI:17865"/>
        <dbReference type="ChEBI" id="CHEBI:29985"/>
        <dbReference type="ChEBI" id="CHEBI:57427"/>
        <dbReference type="EC" id="2.6.1.42"/>
    </reaction>
</comment>
<keyword evidence="9 17" id="KW-0808">Transferase</keyword>
<dbReference type="InterPro" id="IPR005785">
    <property type="entry name" value="B_amino_transI"/>
</dbReference>
<dbReference type="AlphaFoldDB" id="A0A2R4C6Y4"/>
<dbReference type="UniPathway" id="UPA00049">
    <property type="reaction ID" value="UER00062"/>
</dbReference>
<dbReference type="InterPro" id="IPR001544">
    <property type="entry name" value="Aminotrans_IV"/>
</dbReference>
<evidence type="ECO:0000256" key="2">
    <source>
        <dbReference type="ARBA" id="ARBA00003109"/>
    </source>
</evidence>
<evidence type="ECO:0000256" key="16">
    <source>
        <dbReference type="RuleBase" id="RU004516"/>
    </source>
</evidence>
<evidence type="ECO:0000256" key="5">
    <source>
        <dbReference type="ARBA" id="ARBA00005072"/>
    </source>
</evidence>
<dbReference type="InterPro" id="IPR043132">
    <property type="entry name" value="BCAT-like_C"/>
</dbReference>
<dbReference type="Gene3D" id="3.20.10.10">
    <property type="entry name" value="D-amino Acid Aminotransferase, subunit A, domain 2"/>
    <property type="match status" value="1"/>
</dbReference>
<keyword evidence="8 17" id="KW-0028">Amino-acid biosynthesis</keyword>
<evidence type="ECO:0000313" key="19">
    <source>
        <dbReference type="EMBL" id="AVR95312.1"/>
    </source>
</evidence>
<evidence type="ECO:0000313" key="20">
    <source>
        <dbReference type="Proteomes" id="UP000240505"/>
    </source>
</evidence>
<dbReference type="SUPFAM" id="SSF56752">
    <property type="entry name" value="D-aminoacid aminotransferase-like PLP-dependent enzymes"/>
    <property type="match status" value="1"/>
</dbReference>
<dbReference type="Gene3D" id="3.30.470.10">
    <property type="match status" value="1"/>
</dbReference>
<sequence>MKSPRLAGTAPSAGSSSTPAIGCWRMPAASSWCRRRSPMPCSSARSRSNPSKAASANARPRERTSMTSSKNLAGSERAAAEALIWLDGRVVAAAEATVPVLTHSLHYGSAVFEGIRVYDGRIFENEAHMQRLLQSARLLGYELPYTVGDLCGAAERLLAEMGLRDAYIRPLAWRGSEDIDITGANTQPRVMIAAWAWPNYYGGSDAEPSVRLTRAPWVRPAPDMIPLQSKASGHYVAATLNRQYAKQKGFSDCIVLDAQGRVVEATVANIFLVKRGRLVTPKPDGCLDGITRQRVLALAREAGIEAEVTDIYLDDVANADEVFLTGTAVEVMPVVQVDEHAFAIGPVTRTLRAAYDVLTGKRPA</sequence>
<evidence type="ECO:0000256" key="10">
    <source>
        <dbReference type="ARBA" id="ARBA00022898"/>
    </source>
</evidence>
<evidence type="ECO:0000256" key="15">
    <source>
        <dbReference type="RuleBase" id="RU004106"/>
    </source>
</evidence>
<feature type="region of interest" description="Disordered" evidence="18">
    <location>
        <begin position="1"/>
        <end position="73"/>
    </location>
</feature>
<dbReference type="InterPro" id="IPR043131">
    <property type="entry name" value="BCAT-like_N"/>
</dbReference>
<dbReference type="InterPro" id="IPR036038">
    <property type="entry name" value="Aminotransferase-like"/>
</dbReference>
<keyword evidence="10 16" id="KW-0663">Pyridoxal phosphate</keyword>
<gene>
    <name evidence="17" type="primary">ilvE</name>
    <name evidence="19" type="ORF">C9I28_05905</name>
</gene>
<dbReference type="PROSITE" id="PS00770">
    <property type="entry name" value="AA_TRANSFER_CLASS_4"/>
    <property type="match status" value="1"/>
</dbReference>
<comment type="pathway">
    <text evidence="5 17">Amino-acid biosynthesis; L-leucine biosynthesis; L-leucine from 3-methyl-2-oxobutanoate: step 4/4.</text>
</comment>
<evidence type="ECO:0000256" key="17">
    <source>
        <dbReference type="RuleBase" id="RU364094"/>
    </source>
</evidence>
<dbReference type="UniPathway" id="UPA00048">
    <property type="reaction ID" value="UER00073"/>
</dbReference>
<dbReference type="Proteomes" id="UP000240505">
    <property type="component" value="Chromosome"/>
</dbReference>
<dbReference type="OrthoDB" id="21319at2"/>
<dbReference type="PANTHER" id="PTHR42743:SF11">
    <property type="entry name" value="AMINODEOXYCHORISMATE LYASE"/>
    <property type="match status" value="1"/>
</dbReference>
<dbReference type="UniPathway" id="UPA00047">
    <property type="reaction ID" value="UER00058"/>
</dbReference>
<comment type="pathway">
    <text evidence="3 17">Amino-acid biosynthesis; L-isoleucine biosynthesis; L-isoleucine from 2-oxobutanoate: step 4/4.</text>
</comment>
<dbReference type="GO" id="GO:0009097">
    <property type="term" value="P:isoleucine biosynthetic process"/>
    <property type="evidence" value="ECO:0007669"/>
    <property type="project" value="UniProtKB-UniPathway"/>
</dbReference>
<dbReference type="KEGG" id="masz:C9I28_05905"/>
<keyword evidence="20" id="KW-1185">Reference proteome</keyword>
<dbReference type="GO" id="GO:0052656">
    <property type="term" value="F:L-isoleucine-2-oxoglutarate transaminase activity"/>
    <property type="evidence" value="ECO:0007669"/>
    <property type="project" value="RHEA"/>
</dbReference>
<evidence type="ECO:0000256" key="3">
    <source>
        <dbReference type="ARBA" id="ARBA00004824"/>
    </source>
</evidence>
<reference evidence="19 20" key="1">
    <citation type="submission" date="2018-03" db="EMBL/GenBank/DDBJ databases">
        <title>Massilia armeniaca sp. nov., isolated from desert soil.</title>
        <authorList>
            <person name="Huang H."/>
            <person name="Ren M."/>
        </authorList>
    </citation>
    <scope>NUCLEOTIDE SEQUENCE [LARGE SCALE GENOMIC DNA]</scope>
    <source>
        <strain evidence="19 20">ZMN-3</strain>
    </source>
</reference>
<dbReference type="GO" id="GO:0052655">
    <property type="term" value="F:L-valine-2-oxoglutarate transaminase activity"/>
    <property type="evidence" value="ECO:0007669"/>
    <property type="project" value="RHEA"/>
</dbReference>
<protein>
    <recommendedName>
        <fullName evidence="17">Branched-chain-amino-acid aminotransferase</fullName>
        <shortName evidence="17">BCAT</shortName>
        <ecNumber evidence="17">2.6.1.42</ecNumber>
    </recommendedName>
</protein>
<dbReference type="NCBIfam" id="NF005146">
    <property type="entry name" value="PRK06606.1"/>
    <property type="match status" value="1"/>
</dbReference>
<proteinExistence type="inferred from homology"/>
<evidence type="ECO:0000256" key="7">
    <source>
        <dbReference type="ARBA" id="ARBA00022576"/>
    </source>
</evidence>
<evidence type="ECO:0000256" key="12">
    <source>
        <dbReference type="ARBA" id="ARBA00048212"/>
    </source>
</evidence>
<dbReference type="InterPro" id="IPR018300">
    <property type="entry name" value="Aminotrans_IV_CS"/>
</dbReference>
<dbReference type="GO" id="GO:0009098">
    <property type="term" value="P:L-leucine biosynthetic process"/>
    <property type="evidence" value="ECO:0007669"/>
    <property type="project" value="UniProtKB-UniPathway"/>
</dbReference>
<evidence type="ECO:0000256" key="14">
    <source>
        <dbReference type="ARBA" id="ARBA00049229"/>
    </source>
</evidence>
<evidence type="ECO:0000256" key="18">
    <source>
        <dbReference type="SAM" id="MobiDB-lite"/>
    </source>
</evidence>
<name>A0A2R4C6Y4_9BURK</name>
<dbReference type="FunFam" id="3.20.10.10:FF:000002">
    <property type="entry name" value="D-alanine aminotransferase"/>
    <property type="match status" value="1"/>
</dbReference>
<evidence type="ECO:0000256" key="11">
    <source>
        <dbReference type="ARBA" id="ARBA00023304"/>
    </source>
</evidence>
<evidence type="ECO:0000256" key="1">
    <source>
        <dbReference type="ARBA" id="ARBA00001933"/>
    </source>
</evidence>
<comment type="cofactor">
    <cofactor evidence="1 16">
        <name>pyridoxal 5'-phosphate</name>
        <dbReference type="ChEBI" id="CHEBI:597326"/>
    </cofactor>
</comment>
<dbReference type="Pfam" id="PF01063">
    <property type="entry name" value="Aminotran_4"/>
    <property type="match status" value="1"/>
</dbReference>
<comment type="function">
    <text evidence="2 17">Acts on leucine, isoleucine and valine.</text>
</comment>
<accession>A0A2R4C6Y4</accession>
<comment type="pathway">
    <text evidence="4 17">Amino-acid biosynthesis; L-valine biosynthesis; L-valine from pyruvate: step 4/4.</text>
</comment>
<comment type="similarity">
    <text evidence="6 15">Belongs to the class-IV pyridoxal-phosphate-dependent aminotransferase family.</text>
</comment>
<feature type="compositionally biased region" description="Polar residues" evidence="18">
    <location>
        <begin position="43"/>
        <end position="54"/>
    </location>
</feature>